<evidence type="ECO:0000313" key="6">
    <source>
        <dbReference type="Proteomes" id="UP001327560"/>
    </source>
</evidence>
<dbReference type="PANTHER" id="PTHR12542:SF127">
    <property type="entry name" value="EXOCYST COMPLEX COMPONENT EXO70C1"/>
    <property type="match status" value="1"/>
</dbReference>
<dbReference type="Gene3D" id="1.20.1280.170">
    <property type="entry name" value="Exocyst complex component Exo70"/>
    <property type="match status" value="2"/>
</dbReference>
<organism evidence="5 6">
    <name type="scientific">Canna indica</name>
    <name type="common">Indian-shot</name>
    <dbReference type="NCBI Taxonomy" id="4628"/>
    <lineage>
        <taxon>Eukaryota</taxon>
        <taxon>Viridiplantae</taxon>
        <taxon>Streptophyta</taxon>
        <taxon>Embryophyta</taxon>
        <taxon>Tracheophyta</taxon>
        <taxon>Spermatophyta</taxon>
        <taxon>Magnoliopsida</taxon>
        <taxon>Liliopsida</taxon>
        <taxon>Zingiberales</taxon>
        <taxon>Cannaceae</taxon>
        <taxon>Canna</taxon>
    </lineage>
</organism>
<dbReference type="PANTHER" id="PTHR12542">
    <property type="entry name" value="EXOCYST COMPLEX PROTEIN EXO70"/>
    <property type="match status" value="1"/>
</dbReference>
<dbReference type="SUPFAM" id="SSF74788">
    <property type="entry name" value="Cullin repeat-like"/>
    <property type="match status" value="1"/>
</dbReference>
<comment type="function">
    <text evidence="3">Component of the exocyst complex.</text>
</comment>
<evidence type="ECO:0000256" key="2">
    <source>
        <dbReference type="ARBA" id="ARBA00022448"/>
    </source>
</evidence>
<dbReference type="AlphaFoldDB" id="A0AAQ3QFF8"/>
<dbReference type="Pfam" id="PF03081">
    <property type="entry name" value="Exo70_C"/>
    <property type="match status" value="2"/>
</dbReference>
<dbReference type="GO" id="GO:0000145">
    <property type="term" value="C:exocyst"/>
    <property type="evidence" value="ECO:0007669"/>
    <property type="project" value="InterPro"/>
</dbReference>
<dbReference type="InterPro" id="IPR016159">
    <property type="entry name" value="Cullin_repeat-like_dom_sf"/>
</dbReference>
<evidence type="ECO:0000256" key="3">
    <source>
        <dbReference type="RuleBase" id="RU365026"/>
    </source>
</evidence>
<dbReference type="InterPro" id="IPR004140">
    <property type="entry name" value="Exo70"/>
</dbReference>
<protein>
    <recommendedName>
        <fullName evidence="3">Exocyst subunit Exo70 family protein</fullName>
    </recommendedName>
</protein>
<sequence length="257" mass="28163">MTKRSAEKLFKVLDIYEALRDVLPTLDALLPDEAQRDEEASVIADPKTEVSSVQGRLGETTVALFCDLESSIKADNSKTPVRGGTIHPLTRYVMNYLKRRRPKHRQLEPVRNTIVGGDELALFESGYDVEVVQGSGAQQHLPDEQRALHHEEGEGVAVDPPAAGGDVVPEAVDGALEVPQELSAGDVVAGARMPPRRRLAAQGRRAEAGAQGEVQELQRRPMIEETHKTQSMWVVSDEQLQSELRVSVSAVVLHEVN</sequence>
<dbReference type="GO" id="GO:0015031">
    <property type="term" value="P:protein transport"/>
    <property type="evidence" value="ECO:0007669"/>
    <property type="project" value="UniProtKB-KW"/>
</dbReference>
<dbReference type="Proteomes" id="UP001327560">
    <property type="component" value="Chromosome 5"/>
</dbReference>
<dbReference type="EMBL" id="CP136894">
    <property type="protein sequence ID" value="WOL07456.1"/>
    <property type="molecule type" value="Genomic_DNA"/>
</dbReference>
<evidence type="ECO:0000259" key="4">
    <source>
        <dbReference type="Pfam" id="PF03081"/>
    </source>
</evidence>
<evidence type="ECO:0000313" key="5">
    <source>
        <dbReference type="EMBL" id="WOL07456.1"/>
    </source>
</evidence>
<name>A0AAQ3QFF8_9LILI</name>
<gene>
    <name evidence="5" type="ORF">Cni_G16197</name>
</gene>
<feature type="domain" description="Exocyst complex subunit Exo70 C-terminal" evidence="4">
    <location>
        <begin position="223"/>
        <end position="253"/>
    </location>
</feature>
<reference evidence="5 6" key="1">
    <citation type="submission" date="2023-10" db="EMBL/GenBank/DDBJ databases">
        <title>Chromosome-scale genome assembly provides insights into flower coloration mechanisms of Canna indica.</title>
        <authorList>
            <person name="Li C."/>
        </authorList>
    </citation>
    <scope>NUCLEOTIDE SEQUENCE [LARGE SCALE GENOMIC DNA]</scope>
    <source>
        <tissue evidence="5">Flower</tissue>
    </source>
</reference>
<dbReference type="GO" id="GO:0005546">
    <property type="term" value="F:phosphatidylinositol-4,5-bisphosphate binding"/>
    <property type="evidence" value="ECO:0007669"/>
    <property type="project" value="InterPro"/>
</dbReference>
<evidence type="ECO:0000256" key="1">
    <source>
        <dbReference type="ARBA" id="ARBA00006756"/>
    </source>
</evidence>
<keyword evidence="6" id="KW-1185">Reference proteome</keyword>
<keyword evidence="2 3" id="KW-0813">Transport</keyword>
<keyword evidence="3" id="KW-0268">Exocytosis</keyword>
<feature type="domain" description="Exocyst complex subunit Exo70 C-terminal" evidence="4">
    <location>
        <begin position="2"/>
        <end position="99"/>
    </location>
</feature>
<dbReference type="InterPro" id="IPR046364">
    <property type="entry name" value="Exo70_C"/>
</dbReference>
<accession>A0AAQ3QFF8</accession>
<keyword evidence="3" id="KW-0653">Protein transport</keyword>
<dbReference type="GO" id="GO:0006887">
    <property type="term" value="P:exocytosis"/>
    <property type="evidence" value="ECO:0007669"/>
    <property type="project" value="UniProtKB-KW"/>
</dbReference>
<comment type="similarity">
    <text evidence="1 3">Belongs to the EXO70 family.</text>
</comment>
<proteinExistence type="inferred from homology"/>